<gene>
    <name evidence="1" type="ORF">JFN87_15905</name>
</gene>
<dbReference type="EMBL" id="JAGIQL010000057">
    <property type="protein sequence ID" value="MBP0458975.1"/>
    <property type="molecule type" value="Genomic_DNA"/>
</dbReference>
<comment type="caution">
    <text evidence="1">The sequence shown here is derived from an EMBL/GenBank/DDBJ whole genome shotgun (WGS) entry which is preliminary data.</text>
</comment>
<protein>
    <submittedName>
        <fullName evidence="1">Uncharacterized protein</fullName>
    </submittedName>
</protein>
<dbReference type="AlphaFoldDB" id="A0A940MFC3"/>
<accession>A0A940MFC3</accession>
<evidence type="ECO:0000313" key="1">
    <source>
        <dbReference type="EMBL" id="MBP0458975.1"/>
    </source>
</evidence>
<reference evidence="1" key="1">
    <citation type="submission" date="2021-03" db="EMBL/GenBank/DDBJ databases">
        <title>Whole genome sequence of Streptomyces bomunensis MMS17-BM035.</title>
        <authorList>
            <person name="Lee J.H."/>
        </authorList>
    </citation>
    <scope>NUCLEOTIDE SEQUENCE</scope>
    <source>
        <strain evidence="1">MMS17-BM035</strain>
    </source>
</reference>
<proteinExistence type="predicted"/>
<sequence length="280" mass="30778">MQGLLEELEKRMQQLLRAMTQARLQGDDTQVAALSEDLKRTQAYWASLALPDTEATQTQPTAAPAAASRPAAAARPARSALPLREQVCQALTLLTVPTAPKVLSQVHEAFFAQPLNTARLTSLRRDEERSYRASSTNRTYYICPALTCDLLAPARALLALSNWPLEQRLVGPITHRVHFLTAALRIADAAEQRTDDDMASGPLRRLLEHYSGNIPGYPVTPGHVNLEALRAAAKDELAVHVQDDANTRAEAAERARTKLDDADQIFGHTLHDANRARRTA</sequence>
<keyword evidence="2" id="KW-1185">Reference proteome</keyword>
<evidence type="ECO:0000313" key="2">
    <source>
        <dbReference type="Proteomes" id="UP000670475"/>
    </source>
</evidence>
<organism evidence="1 2">
    <name type="scientific">Streptomyces montanisoli</name>
    <dbReference type="NCBI Taxonomy" id="2798581"/>
    <lineage>
        <taxon>Bacteria</taxon>
        <taxon>Bacillati</taxon>
        <taxon>Actinomycetota</taxon>
        <taxon>Actinomycetes</taxon>
        <taxon>Kitasatosporales</taxon>
        <taxon>Streptomycetaceae</taxon>
        <taxon>Streptomyces</taxon>
    </lineage>
</organism>
<dbReference type="Proteomes" id="UP000670475">
    <property type="component" value="Unassembled WGS sequence"/>
</dbReference>
<name>A0A940MFC3_9ACTN</name>
<dbReference type="RefSeq" id="WP_209340721.1">
    <property type="nucleotide sequence ID" value="NZ_JAGIQL010000057.1"/>
</dbReference>